<dbReference type="Ensembl" id="ENSCINT00000031008.1">
    <property type="protein sequence ID" value="ENSCINP00000030951.1"/>
    <property type="gene ID" value="ENSCING00000022893.1"/>
</dbReference>
<dbReference type="EMBL" id="EAAA01002459">
    <property type="status" value="NOT_ANNOTATED_CDS"/>
    <property type="molecule type" value="Genomic_DNA"/>
</dbReference>
<proteinExistence type="predicted"/>
<dbReference type="HOGENOM" id="CLU_3175127_0_0_1"/>
<reference evidence="1" key="3">
    <citation type="submission" date="2025-08" db="UniProtKB">
        <authorList>
            <consortium name="Ensembl"/>
        </authorList>
    </citation>
    <scope>IDENTIFICATION</scope>
</reference>
<dbReference type="Proteomes" id="UP000008144">
    <property type="component" value="Chromosome 7"/>
</dbReference>
<reference evidence="1" key="4">
    <citation type="submission" date="2025-09" db="UniProtKB">
        <authorList>
            <consortium name="Ensembl"/>
        </authorList>
    </citation>
    <scope>IDENTIFICATION</scope>
</reference>
<keyword evidence="2" id="KW-1185">Reference proteome</keyword>
<sequence length="47" mass="5677">MMDTRCKHITWKLGRIRIPLQHHEHAKRSCGIHLHKDQMSSFSQLWP</sequence>
<organism evidence="1 2">
    <name type="scientific">Ciona intestinalis</name>
    <name type="common">Transparent sea squirt</name>
    <name type="synonym">Ascidia intestinalis</name>
    <dbReference type="NCBI Taxonomy" id="7719"/>
    <lineage>
        <taxon>Eukaryota</taxon>
        <taxon>Metazoa</taxon>
        <taxon>Chordata</taxon>
        <taxon>Tunicata</taxon>
        <taxon>Ascidiacea</taxon>
        <taxon>Phlebobranchia</taxon>
        <taxon>Cionidae</taxon>
        <taxon>Ciona</taxon>
    </lineage>
</organism>
<dbReference type="InParanoid" id="H2XMR8"/>
<dbReference type="AlphaFoldDB" id="H2XMR8"/>
<evidence type="ECO:0000313" key="1">
    <source>
        <dbReference type="Ensembl" id="ENSCINP00000030951.1"/>
    </source>
</evidence>
<protein>
    <submittedName>
        <fullName evidence="1">Uncharacterized protein</fullName>
    </submittedName>
</protein>
<accession>H2XMR8</accession>
<name>H2XMR8_CIOIN</name>
<evidence type="ECO:0000313" key="2">
    <source>
        <dbReference type="Proteomes" id="UP000008144"/>
    </source>
</evidence>
<reference evidence="2" key="1">
    <citation type="journal article" date="2002" name="Science">
        <title>The draft genome of Ciona intestinalis: insights into chordate and vertebrate origins.</title>
        <authorList>
            <person name="Dehal P."/>
            <person name="Satou Y."/>
            <person name="Campbell R.K."/>
            <person name="Chapman J."/>
            <person name="Degnan B."/>
            <person name="De Tomaso A."/>
            <person name="Davidson B."/>
            <person name="Di Gregorio A."/>
            <person name="Gelpke M."/>
            <person name="Goodstein D.M."/>
            <person name="Harafuji N."/>
            <person name="Hastings K.E."/>
            <person name="Ho I."/>
            <person name="Hotta K."/>
            <person name="Huang W."/>
            <person name="Kawashima T."/>
            <person name="Lemaire P."/>
            <person name="Martinez D."/>
            <person name="Meinertzhagen I.A."/>
            <person name="Necula S."/>
            <person name="Nonaka M."/>
            <person name="Putnam N."/>
            <person name="Rash S."/>
            <person name="Saiga H."/>
            <person name="Satake M."/>
            <person name="Terry A."/>
            <person name="Yamada L."/>
            <person name="Wang H.G."/>
            <person name="Awazu S."/>
            <person name="Azumi K."/>
            <person name="Boore J."/>
            <person name="Branno M."/>
            <person name="Chin-Bow S."/>
            <person name="DeSantis R."/>
            <person name="Doyle S."/>
            <person name="Francino P."/>
            <person name="Keys D.N."/>
            <person name="Haga S."/>
            <person name="Hayashi H."/>
            <person name="Hino K."/>
            <person name="Imai K.S."/>
            <person name="Inaba K."/>
            <person name="Kano S."/>
            <person name="Kobayashi K."/>
            <person name="Kobayashi M."/>
            <person name="Lee B.I."/>
            <person name="Makabe K.W."/>
            <person name="Manohar C."/>
            <person name="Matassi G."/>
            <person name="Medina M."/>
            <person name="Mochizuki Y."/>
            <person name="Mount S."/>
            <person name="Morishita T."/>
            <person name="Miura S."/>
            <person name="Nakayama A."/>
            <person name="Nishizaka S."/>
            <person name="Nomoto H."/>
            <person name="Ohta F."/>
            <person name="Oishi K."/>
            <person name="Rigoutsos I."/>
            <person name="Sano M."/>
            <person name="Sasaki A."/>
            <person name="Sasakura Y."/>
            <person name="Shoguchi E."/>
            <person name="Shin-i T."/>
            <person name="Spagnuolo A."/>
            <person name="Stainier D."/>
            <person name="Suzuki M.M."/>
            <person name="Tassy O."/>
            <person name="Takatori N."/>
            <person name="Tokuoka M."/>
            <person name="Yagi K."/>
            <person name="Yoshizaki F."/>
            <person name="Wada S."/>
            <person name="Zhang C."/>
            <person name="Hyatt P.D."/>
            <person name="Larimer F."/>
            <person name="Detter C."/>
            <person name="Doggett N."/>
            <person name="Glavina T."/>
            <person name="Hawkins T."/>
            <person name="Richardson P."/>
            <person name="Lucas S."/>
            <person name="Kohara Y."/>
            <person name="Levine M."/>
            <person name="Satoh N."/>
            <person name="Rokhsar D.S."/>
        </authorList>
    </citation>
    <scope>NUCLEOTIDE SEQUENCE [LARGE SCALE GENOMIC DNA]</scope>
</reference>
<reference evidence="1" key="2">
    <citation type="journal article" date="2008" name="Genome Biol.">
        <title>Improved genome assembly and evidence-based global gene model set for the chordate Ciona intestinalis: new insight into intron and operon populations.</title>
        <authorList>
            <person name="Satou Y."/>
            <person name="Mineta K."/>
            <person name="Ogasawara M."/>
            <person name="Sasakura Y."/>
            <person name="Shoguchi E."/>
            <person name="Ueno K."/>
            <person name="Yamada L."/>
            <person name="Matsumoto J."/>
            <person name="Wasserscheid J."/>
            <person name="Dewar K."/>
            <person name="Wiley G.B."/>
            <person name="Macmil S.L."/>
            <person name="Roe B.A."/>
            <person name="Zeller R.W."/>
            <person name="Hastings K.E."/>
            <person name="Lemaire P."/>
            <person name="Lindquist E."/>
            <person name="Endo T."/>
            <person name="Hotta K."/>
            <person name="Inaba K."/>
        </authorList>
    </citation>
    <scope>NUCLEOTIDE SEQUENCE [LARGE SCALE GENOMIC DNA]</scope>
    <source>
        <strain evidence="1">wild type</strain>
    </source>
</reference>